<proteinExistence type="predicted"/>
<reference evidence="2 3" key="1">
    <citation type="submission" date="2019-03" db="EMBL/GenBank/DDBJ databases">
        <title>Genomic Encyclopedia of Archaeal and Bacterial Type Strains, Phase II (KMG-II): from individual species to whole genera.</title>
        <authorList>
            <person name="Goeker M."/>
        </authorList>
    </citation>
    <scope>NUCLEOTIDE SEQUENCE [LARGE SCALE GENOMIC DNA]</scope>
    <source>
        <strain evidence="2 3">DSM 25233</strain>
    </source>
</reference>
<dbReference type="InterPro" id="IPR013087">
    <property type="entry name" value="Znf_C2H2_type"/>
</dbReference>
<evidence type="ECO:0000313" key="3">
    <source>
        <dbReference type="Proteomes" id="UP000294749"/>
    </source>
</evidence>
<dbReference type="Gene3D" id="3.30.40.10">
    <property type="entry name" value="Zinc/RING finger domain, C3HC4 (zinc finger)"/>
    <property type="match status" value="1"/>
</dbReference>
<accession>A0A4V6Q2Q6</accession>
<feature type="domain" description="UBP-type" evidence="1">
    <location>
        <begin position="4"/>
        <end position="89"/>
    </location>
</feature>
<comment type="caution">
    <text evidence="2">The sequence shown here is derived from an EMBL/GenBank/DDBJ whole genome shotgun (WGS) entry which is preliminary data.</text>
</comment>
<keyword evidence="2" id="KW-0378">Hydrolase</keyword>
<evidence type="ECO:0000313" key="2">
    <source>
        <dbReference type="EMBL" id="TDT45298.1"/>
    </source>
</evidence>
<dbReference type="GO" id="GO:0008270">
    <property type="term" value="F:zinc ion binding"/>
    <property type="evidence" value="ECO:0007669"/>
    <property type="project" value="InterPro"/>
</dbReference>
<dbReference type="GO" id="GO:0016787">
    <property type="term" value="F:hydrolase activity"/>
    <property type="evidence" value="ECO:0007669"/>
    <property type="project" value="UniProtKB-KW"/>
</dbReference>
<dbReference type="PROSITE" id="PS00028">
    <property type="entry name" value="ZINC_FINGER_C2H2_1"/>
    <property type="match status" value="1"/>
</dbReference>
<dbReference type="Pfam" id="PF02148">
    <property type="entry name" value="zf-UBP"/>
    <property type="match status" value="1"/>
</dbReference>
<evidence type="ECO:0000259" key="1">
    <source>
        <dbReference type="PROSITE" id="PS50271"/>
    </source>
</evidence>
<dbReference type="InterPro" id="IPR013083">
    <property type="entry name" value="Znf_RING/FYVE/PHD"/>
</dbReference>
<dbReference type="PROSITE" id="PS50271">
    <property type="entry name" value="ZF_UBP"/>
    <property type="match status" value="1"/>
</dbReference>
<dbReference type="AlphaFoldDB" id="A0A4V6Q2Q6"/>
<name>A0A4V6Q2Q6_9FLAO</name>
<dbReference type="EMBL" id="SOAY01000011">
    <property type="protein sequence ID" value="TDT45298.1"/>
    <property type="molecule type" value="Genomic_DNA"/>
</dbReference>
<dbReference type="RefSeq" id="WP_133687637.1">
    <property type="nucleotide sequence ID" value="NZ_SOAY01000011.1"/>
</dbReference>
<dbReference type="Proteomes" id="UP000294749">
    <property type="component" value="Unassembled WGS sequence"/>
</dbReference>
<gene>
    <name evidence="2" type="ORF">CLV90_2383</name>
</gene>
<protein>
    <submittedName>
        <fullName evidence="2">Ubiquitin-hydrolase Zn-finger-containing protein</fullName>
    </submittedName>
</protein>
<keyword evidence="3" id="KW-1185">Reference proteome</keyword>
<dbReference type="InterPro" id="IPR001607">
    <property type="entry name" value="Znf_UBP"/>
</dbReference>
<dbReference type="OrthoDB" id="120315at2"/>
<sequence>MQQESCSHINAISELKTATKHVCEECVKLGDGWVHLRTCQECGVTLCCDDSKNKHATAHNHTTGHPVISSAEPNERWLWCYADKAFVTY</sequence>
<dbReference type="SUPFAM" id="SSF57850">
    <property type="entry name" value="RING/U-box"/>
    <property type="match status" value="1"/>
</dbReference>
<organism evidence="2 3">
    <name type="scientific">Maribacter spongiicola</name>
    <dbReference type="NCBI Taxonomy" id="1206753"/>
    <lineage>
        <taxon>Bacteria</taxon>
        <taxon>Pseudomonadati</taxon>
        <taxon>Bacteroidota</taxon>
        <taxon>Flavobacteriia</taxon>
        <taxon>Flavobacteriales</taxon>
        <taxon>Flavobacteriaceae</taxon>
        <taxon>Maribacter</taxon>
    </lineage>
</organism>